<dbReference type="EMBL" id="DS178295">
    <property type="protein sequence ID" value="EFP85430.1"/>
    <property type="molecule type" value="Genomic_DNA"/>
</dbReference>
<organism evidence="1 2">
    <name type="scientific">Puccinia graminis f. sp. tritici (strain CRL 75-36-700-3 / race SCCL)</name>
    <name type="common">Black stem rust fungus</name>
    <dbReference type="NCBI Taxonomy" id="418459"/>
    <lineage>
        <taxon>Eukaryota</taxon>
        <taxon>Fungi</taxon>
        <taxon>Dikarya</taxon>
        <taxon>Basidiomycota</taxon>
        <taxon>Pucciniomycotina</taxon>
        <taxon>Pucciniomycetes</taxon>
        <taxon>Pucciniales</taxon>
        <taxon>Pucciniaceae</taxon>
        <taxon>Puccinia</taxon>
    </lineage>
</organism>
<gene>
    <name evidence="1" type="ORF">PGTG_11786</name>
</gene>
<evidence type="ECO:0000313" key="2">
    <source>
        <dbReference type="Proteomes" id="UP000008783"/>
    </source>
</evidence>
<dbReference type="Proteomes" id="UP000008783">
    <property type="component" value="Unassembled WGS sequence"/>
</dbReference>
<sequence length="181" mass="20045">MLRRKWKLDNTVPSRSVAVSYRHVESRAPISVRKRERGAGTGAGRTIYYVHALSRLGFSNTLAYAVVLTLVLAGFSDADPKIKCIKCKFHTGFEIATTLPSKDVCGYSGRMLPPGVSVCPNLRRKKYIQCSDHQCAQFLSMNPKHTDQTPADLRLCGHPWKIALTPPCSTSNSVSMQNFMG</sequence>
<keyword evidence="2" id="KW-1185">Reference proteome</keyword>
<dbReference type="AlphaFoldDB" id="E3KMA5"/>
<reference key="1">
    <citation type="submission" date="2007-01" db="EMBL/GenBank/DDBJ databases">
        <title>The Genome Sequence of Puccinia graminis f. sp. tritici Strain CRL 75-36-700-3.</title>
        <authorList>
            <consortium name="The Broad Institute Genome Sequencing Platform"/>
            <person name="Birren B."/>
            <person name="Lander E."/>
            <person name="Galagan J."/>
            <person name="Nusbaum C."/>
            <person name="Devon K."/>
            <person name="Cuomo C."/>
            <person name="Jaffe D."/>
            <person name="Butler J."/>
            <person name="Alvarez P."/>
            <person name="Gnerre S."/>
            <person name="Grabherr M."/>
            <person name="Mauceli E."/>
            <person name="Brockman W."/>
            <person name="Young S."/>
            <person name="LaButti K."/>
            <person name="Sykes S."/>
            <person name="DeCaprio D."/>
            <person name="Crawford M."/>
            <person name="Koehrsen M."/>
            <person name="Engels R."/>
            <person name="Montgomery P."/>
            <person name="Pearson M."/>
            <person name="Howarth C."/>
            <person name="Larson L."/>
            <person name="White J."/>
            <person name="Zeng Q."/>
            <person name="Kodira C."/>
            <person name="Yandava C."/>
            <person name="Alvarado L."/>
            <person name="O'Leary S."/>
            <person name="Szabo L."/>
            <person name="Dean R."/>
            <person name="Schein J."/>
        </authorList>
    </citation>
    <scope>NUCLEOTIDE SEQUENCE</scope>
    <source>
        <strain>CRL 75-36-700-3</strain>
    </source>
</reference>
<dbReference type="HOGENOM" id="CLU_1489697_0_0_1"/>
<name>E3KMA5_PUCGT</name>
<dbReference type="RefSeq" id="XP_003329849.1">
    <property type="nucleotide sequence ID" value="XM_003329801.1"/>
</dbReference>
<dbReference type="OrthoDB" id="10300636at2759"/>
<dbReference type="KEGG" id="pgr:PGTG_11786"/>
<evidence type="ECO:0000313" key="1">
    <source>
        <dbReference type="EMBL" id="EFP85430.1"/>
    </source>
</evidence>
<accession>E3KMA5</accession>
<dbReference type="GeneID" id="10543981"/>
<dbReference type="VEuPathDB" id="FungiDB:PGTG_11786"/>
<proteinExistence type="predicted"/>
<dbReference type="InParanoid" id="E3KMA5"/>
<reference evidence="2" key="2">
    <citation type="journal article" date="2011" name="Proc. Natl. Acad. Sci. U.S.A.">
        <title>Obligate biotrophy features unraveled by the genomic analysis of rust fungi.</title>
        <authorList>
            <person name="Duplessis S."/>
            <person name="Cuomo C.A."/>
            <person name="Lin Y.-C."/>
            <person name="Aerts A."/>
            <person name="Tisserant E."/>
            <person name="Veneault-Fourrey C."/>
            <person name="Joly D.L."/>
            <person name="Hacquard S."/>
            <person name="Amselem J."/>
            <person name="Cantarel B.L."/>
            <person name="Chiu R."/>
            <person name="Coutinho P.M."/>
            <person name="Feau N."/>
            <person name="Field M."/>
            <person name="Frey P."/>
            <person name="Gelhaye E."/>
            <person name="Goldberg J."/>
            <person name="Grabherr M.G."/>
            <person name="Kodira C.D."/>
            <person name="Kohler A."/>
            <person name="Kuees U."/>
            <person name="Lindquist E.A."/>
            <person name="Lucas S.M."/>
            <person name="Mago R."/>
            <person name="Mauceli E."/>
            <person name="Morin E."/>
            <person name="Murat C."/>
            <person name="Pangilinan J.L."/>
            <person name="Park R."/>
            <person name="Pearson M."/>
            <person name="Quesneville H."/>
            <person name="Rouhier N."/>
            <person name="Sakthikumar S."/>
            <person name="Salamov A.A."/>
            <person name="Schmutz J."/>
            <person name="Selles B."/>
            <person name="Shapiro H."/>
            <person name="Tanguay P."/>
            <person name="Tuskan G.A."/>
            <person name="Henrissat B."/>
            <person name="Van de Peer Y."/>
            <person name="Rouze P."/>
            <person name="Ellis J.G."/>
            <person name="Dodds P.N."/>
            <person name="Schein J.E."/>
            <person name="Zhong S."/>
            <person name="Hamelin R.C."/>
            <person name="Grigoriev I.V."/>
            <person name="Szabo L.J."/>
            <person name="Martin F."/>
        </authorList>
    </citation>
    <scope>NUCLEOTIDE SEQUENCE [LARGE SCALE GENOMIC DNA]</scope>
    <source>
        <strain evidence="2">CRL 75-36-700-3 / race SCCL</strain>
    </source>
</reference>
<protein>
    <submittedName>
        <fullName evidence="1">Uncharacterized protein</fullName>
    </submittedName>
</protein>